<feature type="domain" description="Nudix hydrolase" evidence="7">
    <location>
        <begin position="21"/>
        <end position="157"/>
    </location>
</feature>
<keyword evidence="6" id="KW-0464">Manganese</keyword>
<dbReference type="RefSeq" id="WP_186962885.1">
    <property type="nucleotide sequence ID" value="NZ_JACOPR010000001.1"/>
</dbReference>
<comment type="caution">
    <text evidence="8">The sequence shown here is derived from an EMBL/GenBank/DDBJ whole genome shotgun (WGS) entry which is preliminary data.</text>
</comment>
<dbReference type="PROSITE" id="PS00893">
    <property type="entry name" value="NUDIX_BOX"/>
    <property type="match status" value="1"/>
</dbReference>
<dbReference type="InterPro" id="IPR015797">
    <property type="entry name" value="NUDIX_hydrolase-like_dom_sf"/>
</dbReference>
<dbReference type="CDD" id="cd03426">
    <property type="entry name" value="NUDIX_CoAse_Nudt7"/>
    <property type="match status" value="1"/>
</dbReference>
<keyword evidence="5" id="KW-0460">Magnesium</keyword>
<dbReference type="Pfam" id="PF00293">
    <property type="entry name" value="NUDIX"/>
    <property type="match status" value="1"/>
</dbReference>
<evidence type="ECO:0000256" key="3">
    <source>
        <dbReference type="ARBA" id="ARBA00022723"/>
    </source>
</evidence>
<dbReference type="InterPro" id="IPR045121">
    <property type="entry name" value="CoAse"/>
</dbReference>
<comment type="cofactor">
    <cofactor evidence="2">
        <name>Mg(2+)</name>
        <dbReference type="ChEBI" id="CHEBI:18420"/>
    </cofactor>
</comment>
<evidence type="ECO:0000259" key="7">
    <source>
        <dbReference type="PROSITE" id="PS51462"/>
    </source>
</evidence>
<keyword evidence="3" id="KW-0479">Metal-binding</keyword>
<evidence type="ECO:0000256" key="6">
    <source>
        <dbReference type="ARBA" id="ARBA00023211"/>
    </source>
</evidence>
<dbReference type="SUPFAM" id="SSF55811">
    <property type="entry name" value="Nudix"/>
    <property type="match status" value="1"/>
</dbReference>
<accession>A0ABR7HQ04</accession>
<organism evidence="8 9">
    <name type="scientific">Pseudoflavonifractor hominis</name>
    <dbReference type="NCBI Taxonomy" id="2763059"/>
    <lineage>
        <taxon>Bacteria</taxon>
        <taxon>Bacillati</taxon>
        <taxon>Bacillota</taxon>
        <taxon>Clostridia</taxon>
        <taxon>Eubacteriales</taxon>
        <taxon>Oscillospiraceae</taxon>
        <taxon>Pseudoflavonifractor</taxon>
    </lineage>
</organism>
<dbReference type="Proteomes" id="UP000660021">
    <property type="component" value="Unassembled WGS sequence"/>
</dbReference>
<dbReference type="PANTHER" id="PTHR12992">
    <property type="entry name" value="NUDIX HYDROLASE"/>
    <property type="match status" value="1"/>
</dbReference>
<dbReference type="Gene3D" id="3.90.79.10">
    <property type="entry name" value="Nucleoside Triphosphate Pyrophosphohydrolase"/>
    <property type="match status" value="1"/>
</dbReference>
<evidence type="ECO:0000256" key="1">
    <source>
        <dbReference type="ARBA" id="ARBA00001936"/>
    </source>
</evidence>
<evidence type="ECO:0000256" key="5">
    <source>
        <dbReference type="ARBA" id="ARBA00022842"/>
    </source>
</evidence>
<name>A0ABR7HQ04_9FIRM</name>
<dbReference type="EMBL" id="JACOPR010000001">
    <property type="protein sequence ID" value="MBC5729588.1"/>
    <property type="molecule type" value="Genomic_DNA"/>
</dbReference>
<evidence type="ECO:0000256" key="4">
    <source>
        <dbReference type="ARBA" id="ARBA00022801"/>
    </source>
</evidence>
<evidence type="ECO:0000313" key="9">
    <source>
        <dbReference type="Proteomes" id="UP000660021"/>
    </source>
</evidence>
<evidence type="ECO:0000313" key="8">
    <source>
        <dbReference type="EMBL" id="MBC5729588.1"/>
    </source>
</evidence>
<proteinExistence type="predicted"/>
<reference evidence="8 9" key="1">
    <citation type="submission" date="2020-08" db="EMBL/GenBank/DDBJ databases">
        <title>Genome public.</title>
        <authorList>
            <person name="Liu C."/>
            <person name="Sun Q."/>
        </authorList>
    </citation>
    <scope>NUCLEOTIDE SEQUENCE [LARGE SCALE GENOMIC DNA]</scope>
    <source>
        <strain evidence="8 9">New-38</strain>
    </source>
</reference>
<evidence type="ECO:0000256" key="2">
    <source>
        <dbReference type="ARBA" id="ARBA00001946"/>
    </source>
</evidence>
<dbReference type="InterPro" id="IPR020084">
    <property type="entry name" value="NUDIX_hydrolase_CS"/>
</dbReference>
<keyword evidence="9" id="KW-1185">Reference proteome</keyword>
<dbReference type="PANTHER" id="PTHR12992:SF11">
    <property type="entry name" value="MITOCHONDRIAL COENZYME A DIPHOSPHATASE NUDT8"/>
    <property type="match status" value="1"/>
</dbReference>
<dbReference type="InterPro" id="IPR000086">
    <property type="entry name" value="NUDIX_hydrolase_dom"/>
</dbReference>
<comment type="cofactor">
    <cofactor evidence="1">
        <name>Mn(2+)</name>
        <dbReference type="ChEBI" id="CHEBI:29035"/>
    </cofactor>
</comment>
<protein>
    <submittedName>
        <fullName evidence="8">CoA pyrophosphatase</fullName>
    </submittedName>
</protein>
<gene>
    <name evidence="8" type="ORF">H8S34_01910</name>
</gene>
<sequence>MTLEEIRSRMAPRRAGFQDVTGEYAVLVPLVETPEGLQVLFEVRAATLRRQPGEVCFPGGRMEPGEEPETCALRETWEELGIPVEGIEVLAPLDKVLHQSGFLMHPILGRIDPAWLARLRPQAAEVAETFLVPLSYFLEEEPLCPSYPLVPQVGEDFPYAQIGFPQGYDWKGARVEVPIYTWEGRAIWGITGRVMKHLAEVLRGRA</sequence>
<dbReference type="PROSITE" id="PS51462">
    <property type="entry name" value="NUDIX"/>
    <property type="match status" value="1"/>
</dbReference>
<keyword evidence="4" id="KW-0378">Hydrolase</keyword>